<sequence>MPALAYLFINICLSRFIPTKNEHKKVMTGNIVITVEVLTVII</sequence>
<protein>
    <submittedName>
        <fullName evidence="1">Uncharacterized protein</fullName>
    </submittedName>
</protein>
<proteinExistence type="predicted"/>
<evidence type="ECO:0000313" key="1">
    <source>
        <dbReference type="EMBL" id="JAI06634.1"/>
    </source>
</evidence>
<organism evidence="1">
    <name type="scientific">Anguilla anguilla</name>
    <name type="common">European freshwater eel</name>
    <name type="synonym">Muraena anguilla</name>
    <dbReference type="NCBI Taxonomy" id="7936"/>
    <lineage>
        <taxon>Eukaryota</taxon>
        <taxon>Metazoa</taxon>
        <taxon>Chordata</taxon>
        <taxon>Craniata</taxon>
        <taxon>Vertebrata</taxon>
        <taxon>Euteleostomi</taxon>
        <taxon>Actinopterygii</taxon>
        <taxon>Neopterygii</taxon>
        <taxon>Teleostei</taxon>
        <taxon>Anguilliformes</taxon>
        <taxon>Anguillidae</taxon>
        <taxon>Anguilla</taxon>
    </lineage>
</organism>
<dbReference type="EMBL" id="GBXM01001944">
    <property type="protein sequence ID" value="JAI06634.1"/>
    <property type="molecule type" value="Transcribed_RNA"/>
</dbReference>
<reference evidence="1" key="2">
    <citation type="journal article" date="2015" name="Fish Shellfish Immunol.">
        <title>Early steps in the European eel (Anguilla anguilla)-Vibrio vulnificus interaction in the gills: Role of the RtxA13 toxin.</title>
        <authorList>
            <person name="Callol A."/>
            <person name="Pajuelo D."/>
            <person name="Ebbesson L."/>
            <person name="Teles M."/>
            <person name="MacKenzie S."/>
            <person name="Amaro C."/>
        </authorList>
    </citation>
    <scope>NUCLEOTIDE SEQUENCE</scope>
</reference>
<reference evidence="1" key="1">
    <citation type="submission" date="2014-11" db="EMBL/GenBank/DDBJ databases">
        <authorList>
            <person name="Amaro Gonzalez C."/>
        </authorList>
    </citation>
    <scope>NUCLEOTIDE SEQUENCE</scope>
</reference>
<dbReference type="AlphaFoldDB" id="A0A0E9XY50"/>
<accession>A0A0E9XY50</accession>
<name>A0A0E9XY50_ANGAN</name>